<dbReference type="Proteomes" id="UP000241131">
    <property type="component" value="Segment"/>
</dbReference>
<sequence length="71" mass="7399">MLDTLLNLVKDNPVRVRAAVGALLVLVGQYVPAVKELAGSEAVVDGVTLVLLVLLGESASRKVAAKYNPAE</sequence>
<proteinExistence type="predicted"/>
<gene>
    <name evidence="1" type="ORF">SEA_ATTOOMI_23</name>
</gene>
<accession>A0A2H5BLL6</accession>
<dbReference type="EMBL" id="MG593801">
    <property type="protein sequence ID" value="AUG87155.1"/>
    <property type="molecule type" value="Genomic_DNA"/>
</dbReference>
<reference evidence="2" key="1">
    <citation type="submission" date="2017-11" db="EMBL/GenBank/DDBJ databases">
        <authorList>
            <person name="Han C.G."/>
        </authorList>
    </citation>
    <scope>NUCLEOTIDE SEQUENCE [LARGE SCALE GENOMIC DNA]</scope>
</reference>
<evidence type="ECO:0000313" key="1">
    <source>
        <dbReference type="EMBL" id="AUG87155.1"/>
    </source>
</evidence>
<keyword evidence="2" id="KW-1185">Reference proteome</keyword>
<protein>
    <submittedName>
        <fullName evidence="1">Uncharacterized protein</fullName>
    </submittedName>
</protein>
<organism evidence="1 2">
    <name type="scientific">Streptomyces phage Attoomi</name>
    <dbReference type="NCBI Taxonomy" id="2059881"/>
    <lineage>
        <taxon>Viruses</taxon>
        <taxon>Duplodnaviria</taxon>
        <taxon>Heunggongvirae</taxon>
        <taxon>Uroviricota</taxon>
        <taxon>Caudoviricetes</taxon>
        <taxon>Attoomivirus</taxon>
        <taxon>Attoomivirus attoomi</taxon>
    </lineage>
</organism>
<name>A0A2H5BLL6_9CAUD</name>
<evidence type="ECO:0000313" key="2">
    <source>
        <dbReference type="Proteomes" id="UP000241131"/>
    </source>
</evidence>